<dbReference type="PANTHER" id="PTHR38808:SF1">
    <property type="entry name" value="SPERM-EGG FUSION PROTEIN TMEM95"/>
    <property type="match status" value="1"/>
</dbReference>
<dbReference type="OrthoDB" id="9936222at2759"/>
<dbReference type="Proteomes" id="UP000288216">
    <property type="component" value="Unassembled WGS sequence"/>
</dbReference>
<evidence type="ECO:0000256" key="1">
    <source>
        <dbReference type="SAM" id="Phobius"/>
    </source>
</evidence>
<evidence type="ECO:0000313" key="4">
    <source>
        <dbReference type="Proteomes" id="UP000288216"/>
    </source>
</evidence>
<dbReference type="EMBL" id="BFAA01003046">
    <property type="protein sequence ID" value="GCB67711.1"/>
    <property type="molecule type" value="Genomic_DNA"/>
</dbReference>
<dbReference type="STRING" id="75743.A0A401P3M1"/>
<keyword evidence="4" id="KW-1185">Reference proteome</keyword>
<evidence type="ECO:0008006" key="5">
    <source>
        <dbReference type="Google" id="ProtNLM"/>
    </source>
</evidence>
<dbReference type="PANTHER" id="PTHR38808">
    <property type="entry name" value="TRANSMEMBRANE PROTEIN 95"/>
    <property type="match status" value="1"/>
</dbReference>
<evidence type="ECO:0000256" key="2">
    <source>
        <dbReference type="SAM" id="SignalP"/>
    </source>
</evidence>
<feature type="chain" id="PRO_5018991104" description="Transmembrane protein 95" evidence="2">
    <location>
        <begin position="24"/>
        <end position="163"/>
    </location>
</feature>
<proteinExistence type="predicted"/>
<keyword evidence="1" id="KW-0812">Transmembrane</keyword>
<feature type="signal peptide" evidence="2">
    <location>
        <begin position="1"/>
        <end position="23"/>
    </location>
</feature>
<dbReference type="Pfam" id="PF15203">
    <property type="entry name" value="TMEM95"/>
    <property type="match status" value="1"/>
</dbReference>
<dbReference type="AlphaFoldDB" id="A0A401P3M1"/>
<dbReference type="GO" id="GO:0097524">
    <property type="term" value="C:sperm plasma membrane"/>
    <property type="evidence" value="ECO:0007669"/>
    <property type="project" value="InterPro"/>
</dbReference>
<name>A0A401P3M1_SCYTO</name>
<protein>
    <recommendedName>
        <fullName evidence="5">Transmembrane protein 95</fullName>
    </recommendedName>
</protein>
<accession>A0A401P3M1</accession>
<keyword evidence="2" id="KW-0732">Signal</keyword>
<organism evidence="3 4">
    <name type="scientific">Scyliorhinus torazame</name>
    <name type="common">Cloudy catshark</name>
    <name type="synonym">Catulus torazame</name>
    <dbReference type="NCBI Taxonomy" id="75743"/>
    <lineage>
        <taxon>Eukaryota</taxon>
        <taxon>Metazoa</taxon>
        <taxon>Chordata</taxon>
        <taxon>Craniata</taxon>
        <taxon>Vertebrata</taxon>
        <taxon>Chondrichthyes</taxon>
        <taxon>Elasmobranchii</taxon>
        <taxon>Galeomorphii</taxon>
        <taxon>Galeoidea</taxon>
        <taxon>Carcharhiniformes</taxon>
        <taxon>Scyliorhinidae</taxon>
        <taxon>Scyliorhinus</taxon>
    </lineage>
</organism>
<sequence length="163" mass="18592">MRKTASTAMVTGLWLGLVLKAEGCMFCAFPHKTIKDRFERLCTKYKELTETTNCTTYTDAELNKFLIDEVSVEMIAEKVHRVLRVIEINQTLTDLPVFWNWLYGVKLPKLTQEAMCAPKCNRLDLNESIYLIVGLSAGSMFIGCITLIFESRRLQSRGDKAVE</sequence>
<dbReference type="InterPro" id="IPR027984">
    <property type="entry name" value="TMEM95"/>
</dbReference>
<dbReference type="GO" id="GO:0007342">
    <property type="term" value="P:fusion of sperm to egg plasma membrane involved in single fertilization"/>
    <property type="evidence" value="ECO:0007669"/>
    <property type="project" value="InterPro"/>
</dbReference>
<gene>
    <name evidence="3" type="ORF">scyTo_0008101</name>
</gene>
<comment type="caution">
    <text evidence="3">The sequence shown here is derived from an EMBL/GenBank/DDBJ whole genome shotgun (WGS) entry which is preliminary data.</text>
</comment>
<feature type="transmembrane region" description="Helical" evidence="1">
    <location>
        <begin position="129"/>
        <end position="149"/>
    </location>
</feature>
<dbReference type="OMA" id="STCEGTE"/>
<keyword evidence="1" id="KW-0472">Membrane</keyword>
<keyword evidence="1" id="KW-1133">Transmembrane helix</keyword>
<reference evidence="3 4" key="1">
    <citation type="journal article" date="2018" name="Nat. Ecol. Evol.">
        <title>Shark genomes provide insights into elasmobranch evolution and the origin of vertebrates.</title>
        <authorList>
            <person name="Hara Y"/>
            <person name="Yamaguchi K"/>
            <person name="Onimaru K"/>
            <person name="Kadota M"/>
            <person name="Koyanagi M"/>
            <person name="Keeley SD"/>
            <person name="Tatsumi K"/>
            <person name="Tanaka K"/>
            <person name="Motone F"/>
            <person name="Kageyama Y"/>
            <person name="Nozu R"/>
            <person name="Adachi N"/>
            <person name="Nishimura O"/>
            <person name="Nakagawa R"/>
            <person name="Tanegashima C"/>
            <person name="Kiyatake I"/>
            <person name="Matsumoto R"/>
            <person name="Murakumo K"/>
            <person name="Nishida K"/>
            <person name="Terakita A"/>
            <person name="Kuratani S"/>
            <person name="Sato K"/>
            <person name="Hyodo S Kuraku.S."/>
        </authorList>
    </citation>
    <scope>NUCLEOTIDE SEQUENCE [LARGE SCALE GENOMIC DNA]</scope>
</reference>
<dbReference type="GO" id="GO:0002080">
    <property type="term" value="C:acrosomal membrane"/>
    <property type="evidence" value="ECO:0007669"/>
    <property type="project" value="TreeGrafter"/>
</dbReference>
<evidence type="ECO:0000313" key="3">
    <source>
        <dbReference type="EMBL" id="GCB67711.1"/>
    </source>
</evidence>